<keyword evidence="4" id="KW-1015">Disulfide bond</keyword>
<evidence type="ECO:0000256" key="3">
    <source>
        <dbReference type="PIRSR" id="PIRSR603782-1"/>
    </source>
</evidence>
<evidence type="ECO:0000256" key="1">
    <source>
        <dbReference type="ARBA" id="ARBA00010996"/>
    </source>
</evidence>
<dbReference type="STRING" id="1475481.GCA_000953855_00264"/>
<evidence type="ECO:0000313" key="8">
    <source>
        <dbReference type="Proteomes" id="UP000253740"/>
    </source>
</evidence>
<accession>A0A0K8QJH5</accession>
<gene>
    <name evidence="6" type="ORF">MBSD_0251</name>
    <name evidence="7" type="ORF">MBSD_n0262</name>
</gene>
<comment type="similarity">
    <text evidence="1">Belongs to the SCO1/2 family.</text>
</comment>
<feature type="binding site" evidence="3">
    <location>
        <position position="88"/>
    </location>
    <ligand>
        <name>Cu cation</name>
        <dbReference type="ChEBI" id="CHEBI:23378"/>
    </ligand>
</feature>
<dbReference type="RefSeq" id="WP_062534350.1">
    <property type="nucleotide sequence ID" value="NZ_DF970142.1"/>
</dbReference>
<dbReference type="EMBL" id="DF952378">
    <property type="protein sequence ID" value="GAN43741.1"/>
    <property type="molecule type" value="Genomic_DNA"/>
</dbReference>
<evidence type="ECO:0000313" key="6">
    <source>
        <dbReference type="EMBL" id="GAN43741.1"/>
    </source>
</evidence>
<dbReference type="Gene3D" id="3.40.30.10">
    <property type="entry name" value="Glutaredoxin"/>
    <property type="match status" value="1"/>
</dbReference>
<dbReference type="AlphaFoldDB" id="A0A0K8QJH5"/>
<keyword evidence="2 3" id="KW-0186">Copper</keyword>
<keyword evidence="8" id="KW-1185">Reference proteome</keyword>
<feature type="disulfide bond" description="Redox-active" evidence="4">
    <location>
        <begin position="88"/>
        <end position="92"/>
    </location>
</feature>
<dbReference type="PANTHER" id="PTHR12151:SF25">
    <property type="entry name" value="LINALOOL DEHYDRATASE_ISOMERASE DOMAIN-CONTAINING PROTEIN"/>
    <property type="match status" value="1"/>
</dbReference>
<evidence type="ECO:0000259" key="5">
    <source>
        <dbReference type="PROSITE" id="PS51352"/>
    </source>
</evidence>
<keyword evidence="3" id="KW-0479">Metal-binding</keyword>
<feature type="binding site" evidence="3">
    <location>
        <position position="178"/>
    </location>
    <ligand>
        <name>Cu cation</name>
        <dbReference type="ChEBI" id="CHEBI:23378"/>
    </ligand>
</feature>
<dbReference type="CDD" id="cd02968">
    <property type="entry name" value="SCO"/>
    <property type="match status" value="1"/>
</dbReference>
<reference evidence="7" key="2">
    <citation type="submission" date="2015-08" db="EMBL/GenBank/DDBJ databases">
        <title>Complete DNA Sequence of Pseudomonas syringae pv. actinidiae, the Causal Agent of Kiwifruit Canker Disease.</title>
        <authorList>
            <person name="Rikkerink E.H.A."/>
            <person name="Fineran P.C."/>
        </authorList>
    </citation>
    <scope>NUCLEOTIDE SEQUENCE</scope>
    <source>
        <strain evidence="7">SkMP5</strain>
    </source>
</reference>
<sequence>MTASRTRTRGRAPLAALIVVAAFAAALGLWLGARHFAAPTPPPLTAAVLYPAPRALPDFKLVRADGAALTKADWSGRYTVVFFGYTSCPDVCPTTLQTFKQAWELLKRKGLADRVRIDFVSVDPQRDTPQRLGDYVHYFSPDFVAATGNDEELTKLTRALGLVYAREPDGRGGYSVDHSASAVIIDPQGRELGLFRPPLAAESLADDLERLLGWKG</sequence>
<evidence type="ECO:0000256" key="2">
    <source>
        <dbReference type="ARBA" id="ARBA00023008"/>
    </source>
</evidence>
<dbReference type="SUPFAM" id="SSF52833">
    <property type="entry name" value="Thioredoxin-like"/>
    <property type="match status" value="1"/>
</dbReference>
<dbReference type="GO" id="GO:0046872">
    <property type="term" value="F:metal ion binding"/>
    <property type="evidence" value="ECO:0007669"/>
    <property type="project" value="UniProtKB-KW"/>
</dbReference>
<dbReference type="HOGENOM" id="CLU_050131_3_2_6"/>
<evidence type="ECO:0000256" key="4">
    <source>
        <dbReference type="PIRSR" id="PIRSR603782-2"/>
    </source>
</evidence>
<dbReference type="InterPro" id="IPR036249">
    <property type="entry name" value="Thioredoxin-like_sf"/>
</dbReference>
<dbReference type="EMBL" id="DF970142">
    <property type="protein sequence ID" value="GAP64979.1"/>
    <property type="molecule type" value="Genomic_DNA"/>
</dbReference>
<dbReference type="Pfam" id="PF02630">
    <property type="entry name" value="SCO1-SenC"/>
    <property type="match status" value="1"/>
</dbReference>
<dbReference type="PANTHER" id="PTHR12151">
    <property type="entry name" value="ELECTRON TRANSPORT PROTIN SCO1/SENC FAMILY MEMBER"/>
    <property type="match status" value="1"/>
</dbReference>
<feature type="binding site" evidence="3">
    <location>
        <position position="92"/>
    </location>
    <ligand>
        <name>Cu cation</name>
        <dbReference type="ChEBI" id="CHEBI:23378"/>
    </ligand>
</feature>
<name>A0A0K8QJH5_9GAMM</name>
<protein>
    <submittedName>
        <fullName evidence="7">Electron transport protein SCO1/SenC</fullName>
    </submittedName>
</protein>
<dbReference type="InterPro" id="IPR003782">
    <property type="entry name" value="SCO1/SenC"/>
</dbReference>
<organism evidence="7">
    <name type="scientific">Mizugakiibacter sediminis</name>
    <dbReference type="NCBI Taxonomy" id="1475481"/>
    <lineage>
        <taxon>Bacteria</taxon>
        <taxon>Pseudomonadati</taxon>
        <taxon>Pseudomonadota</taxon>
        <taxon>Gammaproteobacteria</taxon>
        <taxon>Lysobacterales</taxon>
        <taxon>Rhodanobacteraceae</taxon>
        <taxon>Mizugakiibacter</taxon>
    </lineage>
</organism>
<evidence type="ECO:0000313" key="7">
    <source>
        <dbReference type="EMBL" id="GAP64979.1"/>
    </source>
</evidence>
<feature type="domain" description="Thioredoxin" evidence="5">
    <location>
        <begin position="50"/>
        <end position="213"/>
    </location>
</feature>
<dbReference type="PROSITE" id="PS51352">
    <property type="entry name" value="THIOREDOXIN_2"/>
    <property type="match status" value="1"/>
</dbReference>
<dbReference type="Proteomes" id="UP000253740">
    <property type="component" value="Unassembled WGS sequence"/>
</dbReference>
<reference evidence="6" key="1">
    <citation type="submission" date="2015-03" db="EMBL/GenBank/DDBJ databases">
        <title>Draft genome sequence of Mizugakiibacter sediminis skMP5.</title>
        <authorList>
            <person name="Watanabe T."/>
            <person name="Kojima H."/>
            <person name="Fukui M."/>
        </authorList>
    </citation>
    <scope>NUCLEOTIDE SEQUENCE</scope>
    <source>
        <strain evidence="6">SkMP5</strain>
    </source>
</reference>
<dbReference type="InterPro" id="IPR013766">
    <property type="entry name" value="Thioredoxin_domain"/>
</dbReference>
<proteinExistence type="inferred from homology"/>